<protein>
    <recommendedName>
        <fullName evidence="3">UDP-N-acetylglucosamine 2-epimerase domain-containing protein</fullName>
    </recommendedName>
</protein>
<evidence type="ECO:0000313" key="1">
    <source>
        <dbReference type="EMBL" id="KPL73702.1"/>
    </source>
</evidence>
<dbReference type="PATRIC" id="fig|229920.5.peg.825"/>
<dbReference type="EMBL" id="LGCK01000005">
    <property type="protein sequence ID" value="KPL73702.1"/>
    <property type="molecule type" value="Genomic_DNA"/>
</dbReference>
<name>A0A0P6XNQ5_9CHLR</name>
<proteinExistence type="predicted"/>
<sequence>MTTGKKSRILCIGGSLNQTMIVHKIAACMPEAECWFTPFFAEGLEWYLQKFGLLDHTIMGGAHRRATMEYLTDHHLPVDEGGQNGFYDLVITCTDLIVQPSLRHSRIVLVQEGITEEEGLIYPLVQKKILPRVFANTAATGLSDVYEKFCVASPGYRSLFIRKGVKPEKIVVTGIPNFDHADAYRKNNFPYRQYVLVATSSIRETFGQDDRMSFLQQTRQIVGNLPVIFKLHPNEDQARAEREIRQVFPGSLIFHEGNLHEMIANCEIFVAQNTSAVYTAAALRKKTYSYISSKKIKRLMPIQNGGTSAQHIAEVCRHVLNTPPHNDRLPVIMQRRSLLWNWLAGS</sequence>
<dbReference type="OrthoDB" id="166868at2"/>
<evidence type="ECO:0008006" key="3">
    <source>
        <dbReference type="Google" id="ProtNLM"/>
    </source>
</evidence>
<organism evidence="1 2">
    <name type="scientific">Leptolinea tardivitalis</name>
    <dbReference type="NCBI Taxonomy" id="229920"/>
    <lineage>
        <taxon>Bacteria</taxon>
        <taxon>Bacillati</taxon>
        <taxon>Chloroflexota</taxon>
        <taxon>Anaerolineae</taxon>
        <taxon>Anaerolineales</taxon>
        <taxon>Anaerolineaceae</taxon>
        <taxon>Leptolinea</taxon>
    </lineage>
</organism>
<dbReference type="STRING" id="229920.ADM99_02440"/>
<dbReference type="AlphaFoldDB" id="A0A0P6XNQ5"/>
<dbReference type="SUPFAM" id="SSF53756">
    <property type="entry name" value="UDP-Glycosyltransferase/glycogen phosphorylase"/>
    <property type="match status" value="1"/>
</dbReference>
<gene>
    <name evidence="1" type="ORF">ADM99_02440</name>
</gene>
<comment type="caution">
    <text evidence="1">The sequence shown here is derived from an EMBL/GenBank/DDBJ whole genome shotgun (WGS) entry which is preliminary data.</text>
</comment>
<evidence type="ECO:0000313" key="2">
    <source>
        <dbReference type="Proteomes" id="UP000050430"/>
    </source>
</evidence>
<dbReference type="Proteomes" id="UP000050430">
    <property type="component" value="Unassembled WGS sequence"/>
</dbReference>
<dbReference type="RefSeq" id="WP_062423146.1">
    <property type="nucleotide sequence ID" value="NZ_BBYA01000013.1"/>
</dbReference>
<accession>A0A0P6XNQ5</accession>
<keyword evidence="2" id="KW-1185">Reference proteome</keyword>
<reference evidence="1 2" key="1">
    <citation type="submission" date="2015-07" db="EMBL/GenBank/DDBJ databases">
        <title>Genome sequence of Leptolinea tardivitalis DSM 16556.</title>
        <authorList>
            <person name="Hemp J."/>
            <person name="Ward L.M."/>
            <person name="Pace L.A."/>
            <person name="Fischer W.W."/>
        </authorList>
    </citation>
    <scope>NUCLEOTIDE SEQUENCE [LARGE SCALE GENOMIC DNA]</scope>
    <source>
        <strain evidence="1 2">YMTK-2</strain>
    </source>
</reference>